<keyword evidence="6" id="KW-1185">Reference proteome</keyword>
<dbReference type="OrthoDB" id="527344at2759"/>
<dbReference type="Gene3D" id="2.60.34.10">
    <property type="entry name" value="Substrate Binding Domain Of DNAk, Chain A, domain 1"/>
    <property type="match status" value="1"/>
</dbReference>
<dbReference type="SUPFAM" id="SSF100920">
    <property type="entry name" value="Heat shock protein 70kD (HSP70), peptide-binding domain"/>
    <property type="match status" value="1"/>
</dbReference>
<dbReference type="PANTHER" id="PTHR19375">
    <property type="entry name" value="HEAT SHOCK PROTEIN 70KDA"/>
    <property type="match status" value="1"/>
</dbReference>
<dbReference type="Proteomes" id="UP000193642">
    <property type="component" value="Unassembled WGS sequence"/>
</dbReference>
<feature type="region of interest" description="Disordered" evidence="4">
    <location>
        <begin position="634"/>
        <end position="692"/>
    </location>
</feature>
<organism evidence="5 6">
    <name type="scientific">Rhizoclosmatium globosum</name>
    <dbReference type="NCBI Taxonomy" id="329046"/>
    <lineage>
        <taxon>Eukaryota</taxon>
        <taxon>Fungi</taxon>
        <taxon>Fungi incertae sedis</taxon>
        <taxon>Chytridiomycota</taxon>
        <taxon>Chytridiomycota incertae sedis</taxon>
        <taxon>Chytridiomycetes</taxon>
        <taxon>Chytridiales</taxon>
        <taxon>Chytriomycetaceae</taxon>
        <taxon>Rhizoclosmatium</taxon>
    </lineage>
</organism>
<evidence type="ECO:0000256" key="2">
    <source>
        <dbReference type="ARBA" id="ARBA00022840"/>
    </source>
</evidence>
<dbReference type="EMBL" id="MCGO01000028">
    <property type="protein sequence ID" value="ORY42485.1"/>
    <property type="molecule type" value="Genomic_DNA"/>
</dbReference>
<dbReference type="GO" id="GO:0005524">
    <property type="term" value="F:ATP binding"/>
    <property type="evidence" value="ECO:0007669"/>
    <property type="project" value="UniProtKB-KW"/>
</dbReference>
<comment type="similarity">
    <text evidence="3">Belongs to the heat shock protein 70 family.</text>
</comment>
<comment type="caution">
    <text evidence="5">The sequence shown here is derived from an EMBL/GenBank/DDBJ whole genome shotgun (WGS) entry which is preliminary data.</text>
</comment>
<keyword evidence="2 3" id="KW-0067">ATP-binding</keyword>
<dbReference type="Gene3D" id="3.30.420.40">
    <property type="match status" value="2"/>
</dbReference>
<dbReference type="Gene3D" id="3.90.640.10">
    <property type="entry name" value="Actin, Chain A, domain 4"/>
    <property type="match status" value="1"/>
</dbReference>
<evidence type="ECO:0000313" key="5">
    <source>
        <dbReference type="EMBL" id="ORY42485.1"/>
    </source>
</evidence>
<accession>A0A1Y2C843</accession>
<evidence type="ECO:0000256" key="1">
    <source>
        <dbReference type="ARBA" id="ARBA00022741"/>
    </source>
</evidence>
<reference evidence="5 6" key="1">
    <citation type="submission" date="2016-07" db="EMBL/GenBank/DDBJ databases">
        <title>Pervasive Adenine N6-methylation of Active Genes in Fungi.</title>
        <authorList>
            <consortium name="DOE Joint Genome Institute"/>
            <person name="Mondo S.J."/>
            <person name="Dannebaum R.O."/>
            <person name="Kuo R.C."/>
            <person name="Labutti K."/>
            <person name="Haridas S."/>
            <person name="Kuo A."/>
            <person name="Salamov A."/>
            <person name="Ahrendt S.R."/>
            <person name="Lipzen A."/>
            <person name="Sullivan W."/>
            <person name="Andreopoulos W.B."/>
            <person name="Clum A."/>
            <person name="Lindquist E."/>
            <person name="Daum C."/>
            <person name="Ramamoorthy G.K."/>
            <person name="Gryganskyi A."/>
            <person name="Culley D."/>
            <person name="Magnuson J.K."/>
            <person name="James T.Y."/>
            <person name="O'Malley M.A."/>
            <person name="Stajich J.E."/>
            <person name="Spatafora J.W."/>
            <person name="Visel A."/>
            <person name="Grigoriev I.V."/>
        </authorList>
    </citation>
    <scope>NUCLEOTIDE SEQUENCE [LARGE SCALE GENOMIC DNA]</scope>
    <source>
        <strain evidence="5 6">JEL800</strain>
    </source>
</reference>
<evidence type="ECO:0000313" key="6">
    <source>
        <dbReference type="Proteomes" id="UP000193642"/>
    </source>
</evidence>
<dbReference type="InterPro" id="IPR029047">
    <property type="entry name" value="HSP70_peptide-bd_sf"/>
</dbReference>
<keyword evidence="1 3" id="KW-0547">Nucleotide-binding</keyword>
<feature type="compositionally biased region" description="Acidic residues" evidence="4">
    <location>
        <begin position="635"/>
        <end position="645"/>
    </location>
</feature>
<evidence type="ECO:0000256" key="3">
    <source>
        <dbReference type="RuleBase" id="RU003322"/>
    </source>
</evidence>
<dbReference type="InterPro" id="IPR043129">
    <property type="entry name" value="ATPase_NBD"/>
</dbReference>
<dbReference type="GO" id="GO:0140662">
    <property type="term" value="F:ATP-dependent protein folding chaperone"/>
    <property type="evidence" value="ECO:0007669"/>
    <property type="project" value="InterPro"/>
</dbReference>
<gene>
    <name evidence="5" type="ORF">BCR33DRAFT_786226</name>
</gene>
<proteinExistence type="inferred from homology"/>
<dbReference type="SUPFAM" id="SSF53067">
    <property type="entry name" value="Actin-like ATPase domain"/>
    <property type="match status" value="2"/>
</dbReference>
<dbReference type="AlphaFoldDB" id="A0A1Y2C843"/>
<name>A0A1Y2C843_9FUNG</name>
<protein>
    <submittedName>
        <fullName evidence="5">Actin-like ATPase domain-containing protein</fullName>
    </submittedName>
</protein>
<evidence type="ECO:0000256" key="4">
    <source>
        <dbReference type="SAM" id="MobiDB-lite"/>
    </source>
</evidence>
<feature type="region of interest" description="Disordered" evidence="4">
    <location>
        <begin position="702"/>
        <end position="721"/>
    </location>
</feature>
<sequence length="721" mass="79803">MSITPKGLPGFPATKTRIMVSYSIRTPQHSLDRSVYFPTSPEGLRIVELMLSIGGLFSASEEAPDGGLAAYGYPDEGYLGRVEEELKERGFSVGIDFGTKFIKVAYIPHENNIPSVLSLGPSGNLRNTFTLYEDGSYDLGAYPKKITVDYSKKLIGQHYEEVKNVDDVSIESLPNGKPIIVIPGKGKIHAENIAAAFFKTIKEVMETTCGETITDCVITVPNNANVNHRYYFSQCASMAGWKVHSILNEATAACVSFMWANERLVSKEPIHVICIDVGHGTSDVSIIQVKKSKVFTVKWSHGMNDFGGSRIDTEILDFIIKEAGKNGFIVDDLTEQQRFFLRSQIEFVKSTFSLNDTCEVTVVVLKTKRGAAKKKLLRLKRVDYYNHIQSLLDLFAQNIKAALTKAPNFQYKYGFLVGGPTACLRLQTVLRESFRGNVEMWWNIREPCAVARGAAMFCNKMCEPDGPHKELVVTELLANDIRVKVYDEMEKREVARELLKRLTAFKDERISVIKQMTTSENNQTCVDYDFYYGDSILKQYLVHTVHIEGIPKMPAGQPTFDLNVSVTSLGDMNVTLNSDVEFNTKGTKVSTKRASSEFKIEETRFCKIPAETLTEMKTLLESKKVVVLDPIVSETDNESESEGEAEGGQIAKGAKEGEGGDGGDGEDGESQAEEEEGEISEDVGVGGDDAKKLDAARTLAAVIKRHRTPAPTPVSSKKSKQ</sequence>
<feature type="compositionally biased region" description="Acidic residues" evidence="4">
    <location>
        <begin position="659"/>
        <end position="681"/>
    </location>
</feature>
<dbReference type="Pfam" id="PF00012">
    <property type="entry name" value="HSP70"/>
    <property type="match status" value="1"/>
</dbReference>
<dbReference type="STRING" id="329046.A0A1Y2C843"/>
<dbReference type="InterPro" id="IPR013126">
    <property type="entry name" value="Hsp_70_fam"/>
</dbReference>